<evidence type="ECO:0000313" key="10">
    <source>
        <dbReference type="EMBL" id="MBB5782028.1"/>
    </source>
</evidence>
<feature type="transmembrane region" description="Helical" evidence="8">
    <location>
        <begin position="282"/>
        <end position="303"/>
    </location>
</feature>
<feature type="domain" description="Major facilitator superfamily (MFS) profile" evidence="9">
    <location>
        <begin position="1"/>
        <end position="425"/>
    </location>
</feature>
<dbReference type="RefSeq" id="WP_185075209.1">
    <property type="nucleotide sequence ID" value="NZ_JACHMB010000001.1"/>
</dbReference>
<dbReference type="EMBL" id="JACHMB010000001">
    <property type="protein sequence ID" value="MBB5782028.1"/>
    <property type="molecule type" value="Genomic_DNA"/>
</dbReference>
<sequence length="436" mass="44525">MATSTSDIGDTDPAPRRARLPRPLRPFRTGQYRLLATALGLSLAGSGMWTVAVVWQVIAIGAGPSELSLIATAGGVGLVATALLGGVVADRASRRRIIVLAQAAKAMAAGSVAVTATMDLLTPGQLIVVAVVLGIADGFFYPAYSALVPSVVPQDDLLAANGIEGMLRPTLMQAAGPGTASALISVIAPSMAFAGIAGVHLLAATCTAIVREPETRDRTARPGSPVRSVVGDLRAGFAYLLTTPWLVATPTFAVTLVLVTVGPIQILLPFAIRDQGAGGPQAFALALACYGLGGVSGSLAMSALALPRRYLSVMLLAWGGGCLPLAVLGASDQLWVVIAALFLCGALTSGAGVIWGTLLQRRVPPAMLGRVSSLDFFVSLSAAPLSMALVGPAAAAWGSRPVFLVAAVAPLTVAVLAIALARLRRDEIDHPLTRAR</sequence>
<comment type="subcellular location">
    <subcellularLocation>
        <location evidence="1">Cell membrane</location>
        <topology evidence="1">Multi-pass membrane protein</topology>
    </subcellularLocation>
</comment>
<dbReference type="PROSITE" id="PS50850">
    <property type="entry name" value="MFS"/>
    <property type="match status" value="1"/>
</dbReference>
<dbReference type="CDD" id="cd06173">
    <property type="entry name" value="MFS_MefA_like"/>
    <property type="match status" value="1"/>
</dbReference>
<dbReference type="InterPro" id="IPR020846">
    <property type="entry name" value="MFS_dom"/>
</dbReference>
<feature type="transmembrane region" description="Helical" evidence="8">
    <location>
        <begin position="32"/>
        <end position="55"/>
    </location>
</feature>
<feature type="transmembrane region" description="Helical" evidence="8">
    <location>
        <begin position="334"/>
        <end position="355"/>
    </location>
</feature>
<evidence type="ECO:0000259" key="9">
    <source>
        <dbReference type="PROSITE" id="PS50850"/>
    </source>
</evidence>
<feature type="transmembrane region" description="Helical" evidence="8">
    <location>
        <begin position="126"/>
        <end position="144"/>
    </location>
</feature>
<evidence type="ECO:0000256" key="3">
    <source>
        <dbReference type="ARBA" id="ARBA00022475"/>
    </source>
</evidence>
<name>A0A7W9GDW4_9ACTN</name>
<dbReference type="GO" id="GO:0005886">
    <property type="term" value="C:plasma membrane"/>
    <property type="evidence" value="ECO:0007669"/>
    <property type="project" value="UniProtKB-SubCell"/>
</dbReference>
<evidence type="ECO:0000256" key="5">
    <source>
        <dbReference type="ARBA" id="ARBA00022989"/>
    </source>
</evidence>
<evidence type="ECO:0000256" key="4">
    <source>
        <dbReference type="ARBA" id="ARBA00022692"/>
    </source>
</evidence>
<dbReference type="SUPFAM" id="SSF103473">
    <property type="entry name" value="MFS general substrate transporter"/>
    <property type="match status" value="1"/>
</dbReference>
<gene>
    <name evidence="10" type="ORF">HD596_008784</name>
</gene>
<dbReference type="GO" id="GO:0022857">
    <property type="term" value="F:transmembrane transporter activity"/>
    <property type="evidence" value="ECO:0007669"/>
    <property type="project" value="InterPro"/>
</dbReference>
<feature type="transmembrane region" description="Helical" evidence="8">
    <location>
        <begin position="376"/>
        <end position="397"/>
    </location>
</feature>
<evidence type="ECO:0000313" key="11">
    <source>
        <dbReference type="Proteomes" id="UP000579153"/>
    </source>
</evidence>
<reference evidence="10 11" key="1">
    <citation type="submission" date="2020-08" db="EMBL/GenBank/DDBJ databases">
        <title>Sequencing the genomes of 1000 actinobacteria strains.</title>
        <authorList>
            <person name="Klenk H.-P."/>
        </authorList>
    </citation>
    <scope>NUCLEOTIDE SEQUENCE [LARGE SCALE GENOMIC DNA]</scope>
    <source>
        <strain evidence="10 11">DSM 45507</strain>
    </source>
</reference>
<protein>
    <submittedName>
        <fullName evidence="10">MFS family permease</fullName>
    </submittedName>
</protein>
<dbReference type="Gene3D" id="1.20.1250.20">
    <property type="entry name" value="MFS general substrate transporter like domains"/>
    <property type="match status" value="1"/>
</dbReference>
<dbReference type="AlphaFoldDB" id="A0A7W9GDW4"/>
<accession>A0A7W9GDW4</accession>
<evidence type="ECO:0000256" key="2">
    <source>
        <dbReference type="ARBA" id="ARBA00022448"/>
    </source>
</evidence>
<dbReference type="Proteomes" id="UP000579153">
    <property type="component" value="Unassembled WGS sequence"/>
</dbReference>
<proteinExistence type="predicted"/>
<feature type="transmembrane region" description="Helical" evidence="8">
    <location>
        <begin position="237"/>
        <end position="262"/>
    </location>
</feature>
<dbReference type="InterPro" id="IPR010290">
    <property type="entry name" value="TM_effector"/>
</dbReference>
<evidence type="ECO:0000256" key="8">
    <source>
        <dbReference type="SAM" id="Phobius"/>
    </source>
</evidence>
<keyword evidence="6 8" id="KW-0472">Membrane</keyword>
<organism evidence="10 11">
    <name type="scientific">Nonomuraea jabiensis</name>
    <dbReference type="NCBI Taxonomy" id="882448"/>
    <lineage>
        <taxon>Bacteria</taxon>
        <taxon>Bacillati</taxon>
        <taxon>Actinomycetota</taxon>
        <taxon>Actinomycetes</taxon>
        <taxon>Streptosporangiales</taxon>
        <taxon>Streptosporangiaceae</taxon>
        <taxon>Nonomuraea</taxon>
    </lineage>
</organism>
<dbReference type="Pfam" id="PF05977">
    <property type="entry name" value="MFS_3"/>
    <property type="match status" value="1"/>
</dbReference>
<feature type="region of interest" description="Disordered" evidence="7">
    <location>
        <begin position="1"/>
        <end position="22"/>
    </location>
</feature>
<comment type="caution">
    <text evidence="10">The sequence shown here is derived from an EMBL/GenBank/DDBJ whole genome shotgun (WGS) entry which is preliminary data.</text>
</comment>
<keyword evidence="4 8" id="KW-0812">Transmembrane</keyword>
<feature type="transmembrane region" description="Helical" evidence="8">
    <location>
        <begin position="67"/>
        <end position="89"/>
    </location>
</feature>
<dbReference type="PANTHER" id="PTHR23513">
    <property type="entry name" value="INTEGRAL MEMBRANE EFFLUX PROTEIN-RELATED"/>
    <property type="match status" value="1"/>
</dbReference>
<dbReference type="InterPro" id="IPR036259">
    <property type="entry name" value="MFS_trans_sf"/>
</dbReference>
<keyword evidence="3" id="KW-1003">Cell membrane</keyword>
<feature type="transmembrane region" description="Helical" evidence="8">
    <location>
        <begin position="182"/>
        <end position="210"/>
    </location>
</feature>
<evidence type="ECO:0000256" key="6">
    <source>
        <dbReference type="ARBA" id="ARBA00023136"/>
    </source>
</evidence>
<evidence type="ECO:0000256" key="1">
    <source>
        <dbReference type="ARBA" id="ARBA00004651"/>
    </source>
</evidence>
<keyword evidence="5 8" id="KW-1133">Transmembrane helix</keyword>
<feature type="transmembrane region" description="Helical" evidence="8">
    <location>
        <begin position="403"/>
        <end position="421"/>
    </location>
</feature>
<keyword evidence="11" id="KW-1185">Reference proteome</keyword>
<keyword evidence="2" id="KW-0813">Transport</keyword>
<dbReference type="PANTHER" id="PTHR23513:SF6">
    <property type="entry name" value="MAJOR FACILITATOR SUPERFAMILY ASSOCIATED DOMAIN-CONTAINING PROTEIN"/>
    <property type="match status" value="1"/>
</dbReference>
<feature type="transmembrane region" description="Helical" evidence="8">
    <location>
        <begin position="310"/>
        <end position="328"/>
    </location>
</feature>
<evidence type="ECO:0000256" key="7">
    <source>
        <dbReference type="SAM" id="MobiDB-lite"/>
    </source>
</evidence>